<evidence type="ECO:0000259" key="3">
    <source>
        <dbReference type="Pfam" id="PF00534"/>
    </source>
</evidence>
<evidence type="ECO:0000313" key="5">
    <source>
        <dbReference type="EMBL" id="GAA0934629.1"/>
    </source>
</evidence>
<evidence type="ECO:0000256" key="1">
    <source>
        <dbReference type="ARBA" id="ARBA00022676"/>
    </source>
</evidence>
<dbReference type="Pfam" id="PF00534">
    <property type="entry name" value="Glycos_transf_1"/>
    <property type="match status" value="1"/>
</dbReference>
<dbReference type="CDD" id="cd03801">
    <property type="entry name" value="GT4_PimA-like"/>
    <property type="match status" value="1"/>
</dbReference>
<comment type="caution">
    <text evidence="5">The sequence shown here is derived from an EMBL/GenBank/DDBJ whole genome shotgun (WGS) entry which is preliminary data.</text>
</comment>
<dbReference type="PANTHER" id="PTHR12526">
    <property type="entry name" value="GLYCOSYLTRANSFERASE"/>
    <property type="match status" value="1"/>
</dbReference>
<keyword evidence="1" id="KW-0328">Glycosyltransferase</keyword>
<keyword evidence="6" id="KW-1185">Reference proteome</keyword>
<dbReference type="Pfam" id="PF13439">
    <property type="entry name" value="Glyco_transf_4"/>
    <property type="match status" value="1"/>
</dbReference>
<dbReference type="PANTHER" id="PTHR12526:SF629">
    <property type="entry name" value="TEICHURONIC ACID BIOSYNTHESIS GLYCOSYLTRANSFERASE TUAH-RELATED"/>
    <property type="match status" value="1"/>
</dbReference>
<proteinExistence type="predicted"/>
<gene>
    <name evidence="5" type="ORF">GCM10009554_20760</name>
</gene>
<evidence type="ECO:0000259" key="4">
    <source>
        <dbReference type="Pfam" id="PF13439"/>
    </source>
</evidence>
<dbReference type="RefSeq" id="WP_343967386.1">
    <property type="nucleotide sequence ID" value="NZ_BAAAHK010000004.1"/>
</dbReference>
<dbReference type="Gene3D" id="3.40.50.2000">
    <property type="entry name" value="Glycogen Phosphorylase B"/>
    <property type="match status" value="3"/>
</dbReference>
<reference evidence="6" key="1">
    <citation type="journal article" date="2019" name="Int. J. Syst. Evol. Microbiol.">
        <title>The Global Catalogue of Microorganisms (GCM) 10K type strain sequencing project: providing services to taxonomists for standard genome sequencing and annotation.</title>
        <authorList>
            <consortium name="The Broad Institute Genomics Platform"/>
            <consortium name="The Broad Institute Genome Sequencing Center for Infectious Disease"/>
            <person name="Wu L."/>
            <person name="Ma J."/>
        </authorList>
    </citation>
    <scope>NUCLEOTIDE SEQUENCE [LARGE SCALE GENOMIC DNA]</scope>
    <source>
        <strain evidence="6">JCM 10977</strain>
    </source>
</reference>
<dbReference type="SUPFAM" id="SSF53756">
    <property type="entry name" value="UDP-Glycosyltransferase/glycogen phosphorylase"/>
    <property type="match status" value="2"/>
</dbReference>
<keyword evidence="2" id="KW-0808">Transferase</keyword>
<dbReference type="Proteomes" id="UP001500542">
    <property type="component" value="Unassembled WGS sequence"/>
</dbReference>
<sequence>MTRSPEQLRVVMLVANAVTNDSRVRKEAAALAQAGVQVTVLGVASWGEPQSREMLDGAMIVRVAVPFTLREEKKFARKKHREWRPPFVGYKTPRAYRARSLRVQAGLKEIKADSGHAIGARKAGKTGPLAYKVGVLGRLVRRSGWQAARRGIWLRKGLGNVIDKPFRAGWRAYDGVAHRLTWPARWRRVHPDALDYEYAFGDLIDRLEPDVVHAHDMHVIGVAARAAGRAKLRGKDLKVVYDAHEYVPGIALYGPRTRKFIAAWAKHEAEYMGAADRVITVSTAIADRLEKEHKLPLKPTVILNTPDIPEVVEIERDIRAKVRLPREVPLLVYSGGITAVRGIETAIEAMPSMPGVHLAVVAVPSPKQPAVDVLRKLAESLGVEDRMHYLSPVAPHEVTAFLSTADAGIIPMLRAPNHEMAMPNKLFEYSLGGLPVLVSDMASMKEWVTRHGIGEYFEAANPASFAEKAKLLLSRTETYRERLADPAYKQTSAWSGQADSLRALYTEMLGRKQLEPSMEVDSEAPGRRLLIGPTNSAGQAYLWTTAVTREVPSIAAESLSTNSGKFDFKVHRSGTFEQYRDDLRWQLELTAWALQNVTHVLFEAGRPMFGQLKGQMWTLDVPMLDAAGIRHGLVFHGSEVRDPARHRARYQFSPFADRNDELTVRLQAANDLLREHLAGYDGPKFVTTPDLVEYVEGSEWLPVVVDPDELASTTPVLEREVPVVLHAPSASALKGSAFVDPVLTDLDARGLIKYQRVQGVPHPELVAMVKDADIVVDQLLLGSYGVFACEAMAAGRITVGHVADHIRDLLPTDLPIVEATPDDLTEVIERLVAEREEARKVADAGPRYIREVHDGRKSVEALLPFLGGR</sequence>
<name>A0ABP4AC76_9ACTN</name>
<evidence type="ECO:0000256" key="2">
    <source>
        <dbReference type="ARBA" id="ARBA00022679"/>
    </source>
</evidence>
<dbReference type="InterPro" id="IPR028098">
    <property type="entry name" value="Glyco_trans_4-like_N"/>
</dbReference>
<feature type="domain" description="Glycosyl transferase family 1" evidence="3">
    <location>
        <begin position="316"/>
        <end position="489"/>
    </location>
</feature>
<organism evidence="5 6">
    <name type="scientific">Kribbella koreensis</name>
    <dbReference type="NCBI Taxonomy" id="57909"/>
    <lineage>
        <taxon>Bacteria</taxon>
        <taxon>Bacillati</taxon>
        <taxon>Actinomycetota</taxon>
        <taxon>Actinomycetes</taxon>
        <taxon>Propionibacteriales</taxon>
        <taxon>Kribbellaceae</taxon>
        <taxon>Kribbella</taxon>
    </lineage>
</organism>
<evidence type="ECO:0008006" key="7">
    <source>
        <dbReference type="Google" id="ProtNLM"/>
    </source>
</evidence>
<feature type="domain" description="Glycosyltransferase subfamily 4-like N-terminal" evidence="4">
    <location>
        <begin position="179"/>
        <end position="304"/>
    </location>
</feature>
<evidence type="ECO:0000313" key="6">
    <source>
        <dbReference type="Proteomes" id="UP001500542"/>
    </source>
</evidence>
<dbReference type="EMBL" id="BAAAHK010000004">
    <property type="protein sequence ID" value="GAA0934629.1"/>
    <property type="molecule type" value="Genomic_DNA"/>
</dbReference>
<dbReference type="InterPro" id="IPR001296">
    <property type="entry name" value="Glyco_trans_1"/>
</dbReference>
<protein>
    <recommendedName>
        <fullName evidence="7">Glycosyltransferase involved in cell wall biosynthesis</fullName>
    </recommendedName>
</protein>
<accession>A0ABP4AC76</accession>